<keyword evidence="3" id="KW-0677">Repeat</keyword>
<comment type="caution">
    <text evidence="12">The sequence shown here is derived from an EMBL/GenBank/DDBJ whole genome shotgun (WGS) entry which is preliminary data.</text>
</comment>
<keyword evidence="4 9" id="KW-0863">Zinc-finger</keyword>
<dbReference type="PANTHER" id="PTHR15065">
    <property type="entry name" value="INSULINOMA-ASSOCIATED 1"/>
    <property type="match status" value="1"/>
</dbReference>
<reference evidence="12" key="1">
    <citation type="submission" date="2023-05" db="EMBL/GenBank/DDBJ databases">
        <authorList>
            <person name="Stuckert A."/>
        </authorList>
    </citation>
    <scope>NUCLEOTIDE SEQUENCE</scope>
</reference>
<dbReference type="InterPro" id="IPR036236">
    <property type="entry name" value="Znf_C2H2_sf"/>
</dbReference>
<evidence type="ECO:0000256" key="10">
    <source>
        <dbReference type="SAM" id="MobiDB-lite"/>
    </source>
</evidence>
<dbReference type="Proteomes" id="UP001162483">
    <property type="component" value="Unassembled WGS sequence"/>
</dbReference>
<dbReference type="EMBL" id="CATNWA010005960">
    <property type="protein sequence ID" value="CAI9551129.1"/>
    <property type="molecule type" value="Genomic_DNA"/>
</dbReference>
<evidence type="ECO:0000256" key="2">
    <source>
        <dbReference type="ARBA" id="ARBA00022723"/>
    </source>
</evidence>
<evidence type="ECO:0000313" key="13">
    <source>
        <dbReference type="Proteomes" id="UP001162483"/>
    </source>
</evidence>
<keyword evidence="13" id="KW-1185">Reference proteome</keyword>
<keyword evidence="8" id="KW-0539">Nucleus</keyword>
<evidence type="ECO:0000256" key="5">
    <source>
        <dbReference type="ARBA" id="ARBA00022833"/>
    </source>
</evidence>
<dbReference type="PANTHER" id="PTHR15065:SF6">
    <property type="entry name" value="INSULINOMA-ASSOCIATED PROTEIN 2"/>
    <property type="match status" value="1"/>
</dbReference>
<evidence type="ECO:0000256" key="9">
    <source>
        <dbReference type="PROSITE-ProRule" id="PRU00042"/>
    </source>
</evidence>
<evidence type="ECO:0000256" key="6">
    <source>
        <dbReference type="ARBA" id="ARBA00023015"/>
    </source>
</evidence>
<sequence length="300" mass="33144">MPRGFLVKRNRKACGSYRIPCEDNGSAQLLPMVDILAACSPMVPTSSGGNEHEKQPQAEDAPQQVPTEVPPFKAGGGLEKAWSNLPYSPVQPVGLEMKKTFFKRYLSSPATAESFPVSAAFSSMEKLLSQHPFIIPQESKLHAREAARSTKVPSKKHKASRKLHFPDEVTTSPVLGLKIKAEEPSATSRSPLGKRPPLGEFICQLCKEQYPDPFALAQHKCSRIVRVEYRCPECDKIFSCPANLASHRRWHKPRVMGSEVGKKVQMPLEGKENSNGRGAAISLIEQTGRLQHQHSVDSSR</sequence>
<dbReference type="SUPFAM" id="SSF57667">
    <property type="entry name" value="beta-beta-alpha zinc fingers"/>
    <property type="match status" value="1"/>
</dbReference>
<feature type="domain" description="C2H2-type" evidence="11">
    <location>
        <begin position="229"/>
        <end position="251"/>
    </location>
</feature>
<dbReference type="Pfam" id="PF00096">
    <property type="entry name" value="zf-C2H2"/>
    <property type="match status" value="1"/>
</dbReference>
<name>A0ABN9BTT2_9NEOB</name>
<evidence type="ECO:0000256" key="4">
    <source>
        <dbReference type="ARBA" id="ARBA00022771"/>
    </source>
</evidence>
<evidence type="ECO:0000256" key="1">
    <source>
        <dbReference type="ARBA" id="ARBA00004123"/>
    </source>
</evidence>
<comment type="subcellular location">
    <subcellularLocation>
        <location evidence="1">Nucleus</location>
    </subcellularLocation>
</comment>
<accession>A0ABN9BTT2</accession>
<keyword evidence="6" id="KW-0805">Transcription regulation</keyword>
<dbReference type="PROSITE" id="PS50157">
    <property type="entry name" value="ZINC_FINGER_C2H2_2"/>
    <property type="match status" value="1"/>
</dbReference>
<keyword evidence="7" id="KW-0804">Transcription</keyword>
<dbReference type="Gene3D" id="3.30.160.60">
    <property type="entry name" value="Classic Zinc Finger"/>
    <property type="match status" value="1"/>
</dbReference>
<gene>
    <name evidence="12" type="ORF">SPARVUS_LOCUS3685635</name>
</gene>
<evidence type="ECO:0000259" key="11">
    <source>
        <dbReference type="PROSITE" id="PS50157"/>
    </source>
</evidence>
<feature type="non-terminal residue" evidence="12">
    <location>
        <position position="300"/>
    </location>
</feature>
<dbReference type="InterPro" id="IPR013087">
    <property type="entry name" value="Znf_C2H2_type"/>
</dbReference>
<dbReference type="PROSITE" id="PS00028">
    <property type="entry name" value="ZINC_FINGER_C2H2_1"/>
    <property type="match status" value="1"/>
</dbReference>
<proteinExistence type="predicted"/>
<feature type="region of interest" description="Disordered" evidence="10">
    <location>
        <begin position="43"/>
        <end position="70"/>
    </location>
</feature>
<protein>
    <recommendedName>
        <fullName evidence="11">C2H2-type domain-containing protein</fullName>
    </recommendedName>
</protein>
<evidence type="ECO:0000256" key="3">
    <source>
        <dbReference type="ARBA" id="ARBA00022737"/>
    </source>
</evidence>
<evidence type="ECO:0000256" key="7">
    <source>
        <dbReference type="ARBA" id="ARBA00023163"/>
    </source>
</evidence>
<keyword evidence="2" id="KW-0479">Metal-binding</keyword>
<evidence type="ECO:0000313" key="12">
    <source>
        <dbReference type="EMBL" id="CAI9551129.1"/>
    </source>
</evidence>
<organism evidence="12 13">
    <name type="scientific">Staurois parvus</name>
    <dbReference type="NCBI Taxonomy" id="386267"/>
    <lineage>
        <taxon>Eukaryota</taxon>
        <taxon>Metazoa</taxon>
        <taxon>Chordata</taxon>
        <taxon>Craniata</taxon>
        <taxon>Vertebrata</taxon>
        <taxon>Euteleostomi</taxon>
        <taxon>Amphibia</taxon>
        <taxon>Batrachia</taxon>
        <taxon>Anura</taxon>
        <taxon>Neobatrachia</taxon>
        <taxon>Ranoidea</taxon>
        <taxon>Ranidae</taxon>
        <taxon>Staurois</taxon>
    </lineage>
</organism>
<keyword evidence="5" id="KW-0862">Zinc</keyword>
<dbReference type="InterPro" id="IPR042972">
    <property type="entry name" value="INSM1/2"/>
</dbReference>
<evidence type="ECO:0000256" key="8">
    <source>
        <dbReference type="ARBA" id="ARBA00023242"/>
    </source>
</evidence>